<feature type="domain" description="BIG2" evidence="3">
    <location>
        <begin position="477"/>
        <end position="556"/>
    </location>
</feature>
<dbReference type="SMART" id="SM00635">
    <property type="entry name" value="BID_2"/>
    <property type="match status" value="5"/>
</dbReference>
<comment type="caution">
    <text evidence="4">The sequence shown here is derived from an EMBL/GenBank/DDBJ whole genome shotgun (WGS) entry which is preliminary data.</text>
</comment>
<name>A0A6I3SM89_HELMO</name>
<dbReference type="InterPro" id="IPR045197">
    <property type="entry name" value="NUP210-like"/>
</dbReference>
<feature type="domain" description="BIG2" evidence="3">
    <location>
        <begin position="648"/>
        <end position="728"/>
    </location>
</feature>
<reference evidence="4 5" key="1">
    <citation type="submission" date="2019-11" db="EMBL/GenBank/DDBJ databases">
        <title>Whole-genome sequence of a the green, strictly anaerobic photosynthetic bacterium Heliobacillus mobilis DSM 6151.</title>
        <authorList>
            <person name="Kyndt J.A."/>
            <person name="Meyer T.E."/>
        </authorList>
    </citation>
    <scope>NUCLEOTIDE SEQUENCE [LARGE SCALE GENOMIC DNA]</scope>
    <source>
        <strain evidence="4 5">DSM 6151</strain>
    </source>
</reference>
<accession>A0A6I3SM89</accession>
<keyword evidence="5" id="KW-1185">Reference proteome</keyword>
<dbReference type="InterPro" id="IPR003343">
    <property type="entry name" value="Big_2"/>
</dbReference>
<dbReference type="EMBL" id="WNKU01000016">
    <property type="protein sequence ID" value="MTV49886.1"/>
    <property type="molecule type" value="Genomic_DNA"/>
</dbReference>
<evidence type="ECO:0000256" key="2">
    <source>
        <dbReference type="SAM" id="SignalP"/>
    </source>
</evidence>
<sequence>MSVKKWSICLFTVILGLFLVSPAFADEKSDYEKLIKQRSAQQSVAEVTPDTAQVENLSKAVKQKAPAASSDYIYESEPNYNISLADDIVLNKYVSGSFSTNYDLDYYRVNVPTSGNLTVIATAGSDLNSHLILQLVDGDDNSLAWGSLVTTSTSSGQVISKTLSPGTYYIVLFGDTSASLVNKPYLMEALMDSSSSDTTPPAVQSVDPPKWSTNVKVNQTHTITYSEPIKRGTGLVSIWNYNTYEDFPTSAAVNGNTLLVTPVGNLKANTKYMLSLKKGAVTDQSGNQSDEFYYSFTTGASSDGIPVTAISVSPSSLSLNVGDSPQQLQVTVSPSNATNQNINYTVSNPNVVSVTPDLMVTPLAAGTATITFTPQDGSNCSAVVNVAVSAKSSNLTSIVIAPFNVSLNVGGTTQLTLTGKYQDGTTKPVTGASWTSSDNKIARVDSNGNVTALKTGTVVVSALYQGKLATCTVTVKAGSSLTATPSSLTMSVGETTSVKLTAQVNGVVQDVTENADWSSDNNGVVVVSEGNVTAIAEGYANITASYQGSQVLIPVTVNATASDITLSTNPEELNIQVGGKAQQLKVLATDETGRITEVTKSCTFESGDEDVVTIDKNGKVTAVARGETSIAVYYEDQEIDVPVTVTATVKSISVNPASVTLAVGDTAEISVTGYYANKEEADVTDEAKFSTSNKKVCTVEDGVICAVGKGTAKITVTVGKLKKNVTVKVK</sequence>
<evidence type="ECO:0000256" key="1">
    <source>
        <dbReference type="ARBA" id="ARBA00022729"/>
    </source>
</evidence>
<dbReference type="SUPFAM" id="SSF49373">
    <property type="entry name" value="Invasin/intimin cell-adhesion fragments"/>
    <property type="match status" value="5"/>
</dbReference>
<feature type="chain" id="PRO_5026072081" description="BIG2 domain-containing protein" evidence="2">
    <location>
        <begin position="26"/>
        <end position="730"/>
    </location>
</feature>
<gene>
    <name evidence="4" type="ORF">GJ688_12975</name>
</gene>
<evidence type="ECO:0000313" key="5">
    <source>
        <dbReference type="Proteomes" id="UP000430670"/>
    </source>
</evidence>
<dbReference type="PANTHER" id="PTHR23019:SF0">
    <property type="entry name" value="NUCLEAR PORE MEMBRANE GLYCOPROTEIN 210"/>
    <property type="match status" value="1"/>
</dbReference>
<keyword evidence="1 2" id="KW-0732">Signal</keyword>
<dbReference type="PANTHER" id="PTHR23019">
    <property type="entry name" value="NUCLEAR PORE MEMBRANE GLYCOPROTEIN GP210-RELATED"/>
    <property type="match status" value="1"/>
</dbReference>
<dbReference type="InterPro" id="IPR008964">
    <property type="entry name" value="Invasin/intimin_cell_adhesion"/>
</dbReference>
<dbReference type="SUPFAM" id="SSF89260">
    <property type="entry name" value="Collagen-binding domain"/>
    <property type="match status" value="1"/>
</dbReference>
<dbReference type="Pfam" id="PF13205">
    <property type="entry name" value="Big_5"/>
    <property type="match status" value="1"/>
</dbReference>
<dbReference type="Gene3D" id="2.60.120.380">
    <property type="match status" value="1"/>
</dbReference>
<organism evidence="4 5">
    <name type="scientific">Heliobacterium mobile</name>
    <name type="common">Heliobacillus mobilis</name>
    <dbReference type="NCBI Taxonomy" id="28064"/>
    <lineage>
        <taxon>Bacteria</taxon>
        <taxon>Bacillati</taxon>
        <taxon>Bacillota</taxon>
        <taxon>Clostridia</taxon>
        <taxon>Eubacteriales</taxon>
        <taxon>Heliobacteriaceae</taxon>
        <taxon>Heliobacterium</taxon>
    </lineage>
</organism>
<dbReference type="Pfam" id="PF02368">
    <property type="entry name" value="Big_2"/>
    <property type="match status" value="4"/>
</dbReference>
<dbReference type="InterPro" id="IPR007280">
    <property type="entry name" value="Peptidase_C_arc/bac"/>
</dbReference>
<evidence type="ECO:0000313" key="4">
    <source>
        <dbReference type="EMBL" id="MTV49886.1"/>
    </source>
</evidence>
<feature type="domain" description="BIG2" evidence="3">
    <location>
        <begin position="394"/>
        <end position="474"/>
    </location>
</feature>
<proteinExistence type="predicted"/>
<evidence type="ECO:0000259" key="3">
    <source>
        <dbReference type="SMART" id="SM00635"/>
    </source>
</evidence>
<protein>
    <recommendedName>
        <fullName evidence="3">BIG2 domain-containing protein</fullName>
    </recommendedName>
</protein>
<dbReference type="Proteomes" id="UP000430670">
    <property type="component" value="Unassembled WGS sequence"/>
</dbReference>
<dbReference type="AlphaFoldDB" id="A0A6I3SM89"/>
<feature type="domain" description="BIG2" evidence="3">
    <location>
        <begin position="562"/>
        <end position="644"/>
    </location>
</feature>
<dbReference type="Gene3D" id="2.60.40.1080">
    <property type="match status" value="5"/>
</dbReference>
<dbReference type="InterPro" id="IPR032812">
    <property type="entry name" value="SbsA_Ig"/>
</dbReference>
<dbReference type="RefSeq" id="WP_155476983.1">
    <property type="nucleotide sequence ID" value="NZ_WNKU01000016.1"/>
</dbReference>
<dbReference type="OrthoDB" id="1885452at2"/>
<dbReference type="Pfam" id="PF04151">
    <property type="entry name" value="PPC"/>
    <property type="match status" value="1"/>
</dbReference>
<feature type="signal peptide" evidence="2">
    <location>
        <begin position="1"/>
        <end position="25"/>
    </location>
</feature>
<feature type="domain" description="BIG2" evidence="3">
    <location>
        <begin position="306"/>
        <end position="384"/>
    </location>
</feature>